<evidence type="ECO:0000256" key="4">
    <source>
        <dbReference type="ARBA" id="ARBA00022989"/>
    </source>
</evidence>
<comment type="subcellular location">
    <subcellularLocation>
        <location evidence="1">Cell membrane</location>
        <topology evidence="1">Multi-pass membrane protein</topology>
    </subcellularLocation>
</comment>
<dbReference type="GO" id="GO:0005886">
    <property type="term" value="C:plasma membrane"/>
    <property type="evidence" value="ECO:0007669"/>
    <property type="project" value="UniProtKB-SubCell"/>
</dbReference>
<feature type="transmembrane region" description="Helical" evidence="6">
    <location>
        <begin position="41"/>
        <end position="59"/>
    </location>
</feature>
<sequence length="363" mass="38873">MPILQPRRIRNLMNCSGIIEGMSASVGEDQSLKKSSILRKMVPGLLLGIAVMVGLTLLGDIREVGALLQTFDWRLFPLALLFTLFNYTLRFIKWQYYLNQVGVRGFAWKRSLQIFVAGFPLAVTPGKVGEVFKGIWLQQQTGLPVARGVSLIVAERVSDGLAVLMLSVLGVIAHPQYWPAFSIILGVLLVGIVISQIRPLALGILAFAGRLPVIGKAVPALREFYEGSFVLFRPQAALVGVGLGTVSWFGEGIGFYLILTGLGMPANLETFSNAVFILAFSTVVGAVSALPGGLGASEASIAGMLVLVGGAAPAIASAATVIIRLATLWFGVSLGLITWAFSTRLLNLQEEPLQPLNRTLEVE</sequence>
<accession>A0A7C4Q192</accession>
<evidence type="ECO:0000313" key="7">
    <source>
        <dbReference type="EMBL" id="HGS86448.1"/>
    </source>
</evidence>
<reference evidence="7" key="1">
    <citation type="journal article" date="2020" name="mSystems">
        <title>Genome- and Community-Level Interaction Insights into Carbon Utilization and Element Cycling Functions of Hydrothermarchaeota in Hydrothermal Sediment.</title>
        <authorList>
            <person name="Zhou Z."/>
            <person name="Liu Y."/>
            <person name="Xu W."/>
            <person name="Pan J."/>
            <person name="Luo Z.H."/>
            <person name="Li M."/>
        </authorList>
    </citation>
    <scope>NUCLEOTIDE SEQUENCE [LARGE SCALE GENOMIC DNA]</scope>
    <source>
        <strain evidence="7">SpSt-556</strain>
    </source>
</reference>
<organism evidence="7">
    <name type="scientific">Bellilinea caldifistulae</name>
    <dbReference type="NCBI Taxonomy" id="360411"/>
    <lineage>
        <taxon>Bacteria</taxon>
        <taxon>Bacillati</taxon>
        <taxon>Chloroflexota</taxon>
        <taxon>Anaerolineae</taxon>
        <taxon>Anaerolineales</taxon>
        <taxon>Anaerolineaceae</taxon>
        <taxon>Bellilinea</taxon>
    </lineage>
</organism>
<feature type="transmembrane region" description="Helical" evidence="6">
    <location>
        <begin position="271"/>
        <end position="290"/>
    </location>
</feature>
<keyword evidence="5 6" id="KW-0472">Membrane</keyword>
<dbReference type="PANTHER" id="PTHR39087">
    <property type="entry name" value="UPF0104 MEMBRANE PROTEIN MJ1595"/>
    <property type="match status" value="1"/>
</dbReference>
<feature type="transmembrane region" description="Helical" evidence="6">
    <location>
        <begin position="71"/>
        <end position="89"/>
    </location>
</feature>
<gene>
    <name evidence="7" type="ORF">ENT17_02400</name>
</gene>
<feature type="transmembrane region" description="Helical" evidence="6">
    <location>
        <begin position="302"/>
        <end position="323"/>
    </location>
</feature>
<protein>
    <submittedName>
        <fullName evidence="7">Flippase-like domain-containing protein</fullName>
    </submittedName>
</protein>
<evidence type="ECO:0000256" key="1">
    <source>
        <dbReference type="ARBA" id="ARBA00004651"/>
    </source>
</evidence>
<name>A0A7C4Q192_9CHLR</name>
<dbReference type="PANTHER" id="PTHR39087:SF2">
    <property type="entry name" value="UPF0104 MEMBRANE PROTEIN MJ1595"/>
    <property type="match status" value="1"/>
</dbReference>
<dbReference type="NCBIfam" id="TIGR00374">
    <property type="entry name" value="flippase-like domain"/>
    <property type="match status" value="1"/>
</dbReference>
<keyword evidence="4 6" id="KW-1133">Transmembrane helix</keyword>
<evidence type="ECO:0000256" key="2">
    <source>
        <dbReference type="ARBA" id="ARBA00022475"/>
    </source>
</evidence>
<feature type="transmembrane region" description="Helical" evidence="6">
    <location>
        <begin position="329"/>
        <end position="348"/>
    </location>
</feature>
<dbReference type="EMBL" id="DSXR01000032">
    <property type="protein sequence ID" value="HGS86448.1"/>
    <property type="molecule type" value="Genomic_DNA"/>
</dbReference>
<feature type="transmembrane region" description="Helical" evidence="6">
    <location>
        <begin position="183"/>
        <end position="208"/>
    </location>
</feature>
<proteinExistence type="predicted"/>
<dbReference type="AlphaFoldDB" id="A0A7C4Q192"/>
<dbReference type="InterPro" id="IPR022791">
    <property type="entry name" value="L-PG_synthase/AglD"/>
</dbReference>
<dbReference type="Pfam" id="PF03706">
    <property type="entry name" value="LPG_synthase_TM"/>
    <property type="match status" value="1"/>
</dbReference>
<feature type="transmembrane region" description="Helical" evidence="6">
    <location>
        <begin position="157"/>
        <end position="177"/>
    </location>
</feature>
<feature type="transmembrane region" description="Helical" evidence="6">
    <location>
        <begin position="236"/>
        <end position="259"/>
    </location>
</feature>
<keyword evidence="2" id="KW-1003">Cell membrane</keyword>
<evidence type="ECO:0000256" key="3">
    <source>
        <dbReference type="ARBA" id="ARBA00022692"/>
    </source>
</evidence>
<comment type="caution">
    <text evidence="7">The sequence shown here is derived from an EMBL/GenBank/DDBJ whole genome shotgun (WGS) entry which is preliminary data.</text>
</comment>
<keyword evidence="3 6" id="KW-0812">Transmembrane</keyword>
<evidence type="ECO:0000256" key="5">
    <source>
        <dbReference type="ARBA" id="ARBA00023136"/>
    </source>
</evidence>
<evidence type="ECO:0000256" key="6">
    <source>
        <dbReference type="SAM" id="Phobius"/>
    </source>
</evidence>